<dbReference type="Proteomes" id="UP000585665">
    <property type="component" value="Unassembled WGS sequence"/>
</dbReference>
<keyword evidence="6" id="KW-1185">Reference proteome</keyword>
<dbReference type="GO" id="GO:0019594">
    <property type="term" value="P:mannitol metabolic process"/>
    <property type="evidence" value="ECO:0007669"/>
    <property type="project" value="InterPro"/>
</dbReference>
<organism evidence="5 6">
    <name type="scientific">Ameyamaea chiangmaiensis</name>
    <dbReference type="NCBI Taxonomy" id="442969"/>
    <lineage>
        <taxon>Bacteria</taxon>
        <taxon>Pseudomonadati</taxon>
        <taxon>Pseudomonadota</taxon>
        <taxon>Alphaproteobacteria</taxon>
        <taxon>Acetobacterales</taxon>
        <taxon>Acetobacteraceae</taxon>
        <taxon>Ameyamaea</taxon>
    </lineage>
</organism>
<feature type="domain" description="Mannitol dehydrogenase N-terminal" evidence="3">
    <location>
        <begin position="30"/>
        <end position="279"/>
    </location>
</feature>
<dbReference type="InterPro" id="IPR000669">
    <property type="entry name" value="Mannitol_DH"/>
</dbReference>
<dbReference type="InterPro" id="IPR050988">
    <property type="entry name" value="Mannitol_DH/Oxidoreductase"/>
</dbReference>
<dbReference type="InterPro" id="IPR013131">
    <property type="entry name" value="Mannitol_DH_N"/>
</dbReference>
<dbReference type="InterPro" id="IPR013328">
    <property type="entry name" value="6PGD_dom2"/>
</dbReference>
<proteinExistence type="predicted"/>
<dbReference type="PRINTS" id="PR00084">
    <property type="entry name" value="MTLDHDRGNASE"/>
</dbReference>
<feature type="domain" description="Mannitol dehydrogenase C-terminal" evidence="4">
    <location>
        <begin position="288"/>
        <end position="471"/>
    </location>
</feature>
<dbReference type="AlphaFoldDB" id="A0A850P929"/>
<accession>A0A850P929</accession>
<dbReference type="Gene3D" id="1.10.1040.10">
    <property type="entry name" value="N-(1-d-carboxylethyl)-l-norvaline Dehydrogenase, domain 2"/>
    <property type="match status" value="1"/>
</dbReference>
<dbReference type="RefSeq" id="WP_176614002.1">
    <property type="nucleotide sequence ID" value="NZ_JABXXR010000089.1"/>
</dbReference>
<evidence type="ECO:0000259" key="4">
    <source>
        <dbReference type="Pfam" id="PF08125"/>
    </source>
</evidence>
<dbReference type="GO" id="GO:0016616">
    <property type="term" value="F:oxidoreductase activity, acting on the CH-OH group of donors, NAD or NADP as acceptor"/>
    <property type="evidence" value="ECO:0007669"/>
    <property type="project" value="TreeGrafter"/>
</dbReference>
<evidence type="ECO:0000313" key="6">
    <source>
        <dbReference type="Proteomes" id="UP000585665"/>
    </source>
</evidence>
<dbReference type="SUPFAM" id="SSF51735">
    <property type="entry name" value="NAD(P)-binding Rossmann-fold domains"/>
    <property type="match status" value="1"/>
</dbReference>
<keyword evidence="2" id="KW-0520">NAD</keyword>
<dbReference type="InterPro" id="IPR023027">
    <property type="entry name" value="Mannitol_DH_CS"/>
</dbReference>
<evidence type="ECO:0000256" key="2">
    <source>
        <dbReference type="ARBA" id="ARBA00023027"/>
    </source>
</evidence>
<protein>
    <submittedName>
        <fullName evidence="5">Mannitol dehydrogenase family protein</fullName>
    </submittedName>
</protein>
<dbReference type="InterPro" id="IPR013118">
    <property type="entry name" value="Mannitol_DH_C"/>
</dbReference>
<dbReference type="PANTHER" id="PTHR43362">
    <property type="entry name" value="MANNITOL DEHYDROGENASE DSF1-RELATED"/>
    <property type="match status" value="1"/>
</dbReference>
<dbReference type="Gene3D" id="3.40.50.720">
    <property type="entry name" value="NAD(P)-binding Rossmann-like Domain"/>
    <property type="match status" value="1"/>
</dbReference>
<dbReference type="PROSITE" id="PS00974">
    <property type="entry name" value="MANNITOL_DHGENASE"/>
    <property type="match status" value="1"/>
</dbReference>
<comment type="caution">
    <text evidence="5">The sequence shown here is derived from an EMBL/GenBank/DDBJ whole genome shotgun (WGS) entry which is preliminary data.</text>
</comment>
<dbReference type="Pfam" id="PF08125">
    <property type="entry name" value="Mannitol_dh_C"/>
    <property type="match status" value="1"/>
</dbReference>
<name>A0A850P929_9PROT</name>
<dbReference type="SUPFAM" id="SSF48179">
    <property type="entry name" value="6-phosphogluconate dehydrogenase C-terminal domain-like"/>
    <property type="match status" value="1"/>
</dbReference>
<evidence type="ECO:0000313" key="5">
    <source>
        <dbReference type="EMBL" id="NVN41087.1"/>
    </source>
</evidence>
<gene>
    <name evidence="5" type="ORF">HUK82_11035</name>
</gene>
<keyword evidence="1" id="KW-0560">Oxidoreductase</keyword>
<evidence type="ECO:0000259" key="3">
    <source>
        <dbReference type="Pfam" id="PF01232"/>
    </source>
</evidence>
<reference evidence="5 6" key="1">
    <citation type="submission" date="2020-06" db="EMBL/GenBank/DDBJ databases">
        <title>Description of novel acetic acid bacteria.</title>
        <authorList>
            <person name="Sombolestani A."/>
        </authorList>
    </citation>
    <scope>NUCLEOTIDE SEQUENCE [LARGE SCALE GENOMIC DNA]</scope>
    <source>
        <strain evidence="5 6">LMG 27010</strain>
    </source>
</reference>
<dbReference type="InterPro" id="IPR036291">
    <property type="entry name" value="NAD(P)-bd_dom_sf"/>
</dbReference>
<evidence type="ECO:0000256" key="1">
    <source>
        <dbReference type="ARBA" id="ARBA00023002"/>
    </source>
</evidence>
<dbReference type="EMBL" id="JABXXR010000089">
    <property type="protein sequence ID" value="NVN41087.1"/>
    <property type="molecule type" value="Genomic_DNA"/>
</dbReference>
<sequence>MSKLDKSVLSTPPSRVALPSYPRETVTAGIAHLSVGNFHRAHQAVYLDRLLRDEDQRQWGLVGIGVVDNATERAKAQAMHEQDGLYTLTTCPPDTEPQVQIVGSIIEYLFAPDDRAGAIARLTDPAIKIVSLTVTEGGYNIDEHGRFMLDAPAIVDDLQRAVPETVFGMVTEALRVRRDKGVGPFTVLSCDNLRHNGRVARTAFTTYANARDAELGAWIEANVSFPNAMVDRITPATSADDVLRLDAASGFEDHVPVFCEDFIQWVIEDTFCAGRPALERVGVQFTSDVDPYEQVKLRMLNASHSMIAYPALLMGYRIMCDAMRSDDMIAYIEQFLAYDAEPLLTAPPGISINEYGHLLLQRFRNPAIQDQLERIASDGASKLPTFLRDTAEGVLAKGGDMRRIAFEIACFVRHLGGKDDSGESFRVTEPHLSDEDRVLAADPDPARALEMSAFAGWGLSDAPAFVELFTKTRSGVETQGARAVLKTILQAR</sequence>
<dbReference type="InterPro" id="IPR008927">
    <property type="entry name" value="6-PGluconate_DH-like_C_sf"/>
</dbReference>
<dbReference type="PANTHER" id="PTHR43362:SF1">
    <property type="entry name" value="MANNITOL DEHYDROGENASE 2-RELATED"/>
    <property type="match status" value="1"/>
</dbReference>
<dbReference type="Pfam" id="PF01232">
    <property type="entry name" value="Mannitol_dh"/>
    <property type="match status" value="1"/>
</dbReference>